<protein>
    <submittedName>
        <fullName evidence="1">Uncharacterized protein</fullName>
    </submittedName>
</protein>
<dbReference type="EMBL" id="GBRH01261993">
    <property type="protein sequence ID" value="JAD35902.1"/>
    <property type="molecule type" value="Transcribed_RNA"/>
</dbReference>
<dbReference type="AlphaFoldDB" id="A0A0A8ZM31"/>
<reference evidence="1" key="1">
    <citation type="submission" date="2014-09" db="EMBL/GenBank/DDBJ databases">
        <authorList>
            <person name="Magalhaes I.L.F."/>
            <person name="Oliveira U."/>
            <person name="Santos F.R."/>
            <person name="Vidigal T.H.D.A."/>
            <person name="Brescovit A.D."/>
            <person name="Santos A.J."/>
        </authorList>
    </citation>
    <scope>NUCLEOTIDE SEQUENCE</scope>
    <source>
        <tissue evidence="1">Shoot tissue taken approximately 20 cm above the soil surface</tissue>
    </source>
</reference>
<proteinExistence type="predicted"/>
<reference evidence="1" key="2">
    <citation type="journal article" date="2015" name="Data Brief">
        <title>Shoot transcriptome of the giant reed, Arundo donax.</title>
        <authorList>
            <person name="Barrero R.A."/>
            <person name="Guerrero F.D."/>
            <person name="Moolhuijzen P."/>
            <person name="Goolsby J.A."/>
            <person name="Tidwell J."/>
            <person name="Bellgard S.E."/>
            <person name="Bellgard M.I."/>
        </authorList>
    </citation>
    <scope>NUCLEOTIDE SEQUENCE</scope>
    <source>
        <tissue evidence="1">Shoot tissue taken approximately 20 cm above the soil surface</tissue>
    </source>
</reference>
<sequence length="20" mass="2414">MKRFHNSFIRQTLASVHLVE</sequence>
<accession>A0A0A8ZM31</accession>
<name>A0A0A8ZM31_ARUDO</name>
<evidence type="ECO:0000313" key="1">
    <source>
        <dbReference type="EMBL" id="JAD35902.1"/>
    </source>
</evidence>
<organism evidence="1">
    <name type="scientific">Arundo donax</name>
    <name type="common">Giant reed</name>
    <name type="synonym">Donax arundinaceus</name>
    <dbReference type="NCBI Taxonomy" id="35708"/>
    <lineage>
        <taxon>Eukaryota</taxon>
        <taxon>Viridiplantae</taxon>
        <taxon>Streptophyta</taxon>
        <taxon>Embryophyta</taxon>
        <taxon>Tracheophyta</taxon>
        <taxon>Spermatophyta</taxon>
        <taxon>Magnoliopsida</taxon>
        <taxon>Liliopsida</taxon>
        <taxon>Poales</taxon>
        <taxon>Poaceae</taxon>
        <taxon>PACMAD clade</taxon>
        <taxon>Arundinoideae</taxon>
        <taxon>Arundineae</taxon>
        <taxon>Arundo</taxon>
    </lineage>
</organism>